<name>A0A178Z8Y1_9EURO</name>
<evidence type="ECO:0000313" key="1">
    <source>
        <dbReference type="EMBL" id="OAP56244.1"/>
    </source>
</evidence>
<dbReference type="Proteomes" id="UP000078343">
    <property type="component" value="Unassembled WGS sequence"/>
</dbReference>
<protein>
    <submittedName>
        <fullName evidence="1">Uncharacterized protein</fullName>
    </submittedName>
</protein>
<keyword evidence="2" id="KW-1185">Reference proteome</keyword>
<dbReference type="RefSeq" id="XP_018689611.1">
    <property type="nucleotide sequence ID" value="XM_018840930.1"/>
</dbReference>
<dbReference type="GeneID" id="30013591"/>
<comment type="caution">
    <text evidence="1">The sequence shown here is derived from an EMBL/GenBank/DDBJ whole genome shotgun (WGS) entry which is preliminary data.</text>
</comment>
<proteinExistence type="predicted"/>
<dbReference type="EMBL" id="LVYI01000009">
    <property type="protein sequence ID" value="OAP56244.1"/>
    <property type="molecule type" value="Genomic_DNA"/>
</dbReference>
<sequence length="148" mass="15917">MESLAATSVLARNNLCPVALNDGHGSETIHNWTQQLLKYGLQDALNDITYDLAALALGAKMTAAWITSHLSETVDLTFGNTVSDSARPIAKLPGLRELKGDMQVTKLVTGDFASSLWLKVFDVLLGGFCSHLAYSAHTSADDRLSELP</sequence>
<reference evidence="1 2" key="1">
    <citation type="submission" date="2016-04" db="EMBL/GenBank/DDBJ databases">
        <title>Draft genome of Fonsecaea erecta CBS 125763.</title>
        <authorList>
            <person name="Weiss V.A."/>
            <person name="Vicente V.A."/>
            <person name="Raittz R.T."/>
            <person name="Moreno L.F."/>
            <person name="De Souza E.M."/>
            <person name="Pedrosa F.O."/>
            <person name="Steffens M.B."/>
            <person name="Faoro H."/>
            <person name="Tadra-Sfeir M.Z."/>
            <person name="Najafzadeh M.J."/>
            <person name="Felipe M.S."/>
            <person name="Teixeira M."/>
            <person name="Sun J."/>
            <person name="Xi L."/>
            <person name="Gomes R."/>
            <person name="De Azevedo C.M."/>
            <person name="Salgado C.G."/>
            <person name="Da Silva M.B."/>
            <person name="Nascimento M.F."/>
            <person name="Queiroz-Telles F."/>
            <person name="Attili D.S."/>
            <person name="Gorbushina A."/>
        </authorList>
    </citation>
    <scope>NUCLEOTIDE SEQUENCE [LARGE SCALE GENOMIC DNA]</scope>
    <source>
        <strain evidence="1 2">CBS 125763</strain>
    </source>
</reference>
<accession>A0A178Z8Y1</accession>
<evidence type="ECO:0000313" key="2">
    <source>
        <dbReference type="Proteomes" id="UP000078343"/>
    </source>
</evidence>
<gene>
    <name evidence="1" type="ORF">AYL99_09423</name>
</gene>
<dbReference type="AlphaFoldDB" id="A0A178Z8Y1"/>
<organism evidence="1 2">
    <name type="scientific">Fonsecaea erecta</name>
    <dbReference type="NCBI Taxonomy" id="1367422"/>
    <lineage>
        <taxon>Eukaryota</taxon>
        <taxon>Fungi</taxon>
        <taxon>Dikarya</taxon>
        <taxon>Ascomycota</taxon>
        <taxon>Pezizomycotina</taxon>
        <taxon>Eurotiomycetes</taxon>
        <taxon>Chaetothyriomycetidae</taxon>
        <taxon>Chaetothyriales</taxon>
        <taxon>Herpotrichiellaceae</taxon>
        <taxon>Fonsecaea</taxon>
    </lineage>
</organism>